<feature type="domain" description="DALR anticodon binding" evidence="13">
    <location>
        <begin position="462"/>
        <end position="581"/>
    </location>
</feature>
<comment type="subcellular location">
    <subcellularLocation>
        <location evidence="1 11">Cytoplasm</location>
    </subcellularLocation>
</comment>
<gene>
    <name evidence="11" type="primary">argS</name>
    <name evidence="15" type="ORF">ISQ64_02120</name>
</gene>
<organism evidence="15 16">
    <name type="scientific">SAR86 cluster bacterium</name>
    <dbReference type="NCBI Taxonomy" id="2030880"/>
    <lineage>
        <taxon>Bacteria</taxon>
        <taxon>Pseudomonadati</taxon>
        <taxon>Pseudomonadota</taxon>
        <taxon>Gammaproteobacteria</taxon>
        <taxon>SAR86 cluster</taxon>
    </lineage>
</organism>
<evidence type="ECO:0000256" key="12">
    <source>
        <dbReference type="RuleBase" id="RU363038"/>
    </source>
</evidence>
<dbReference type="SUPFAM" id="SSF55190">
    <property type="entry name" value="Arginyl-tRNA synthetase (ArgRS), N-terminal 'additional' domain"/>
    <property type="match status" value="1"/>
</dbReference>
<dbReference type="InterPro" id="IPR005148">
    <property type="entry name" value="Arg-tRNA-synth_N"/>
</dbReference>
<dbReference type="SUPFAM" id="SSF52374">
    <property type="entry name" value="Nucleotidylyl transferase"/>
    <property type="match status" value="1"/>
</dbReference>
<dbReference type="PANTHER" id="PTHR11956:SF5">
    <property type="entry name" value="ARGININE--TRNA LIGASE, CYTOPLASMIC"/>
    <property type="match status" value="1"/>
</dbReference>
<dbReference type="GO" id="GO:0005737">
    <property type="term" value="C:cytoplasm"/>
    <property type="evidence" value="ECO:0007669"/>
    <property type="project" value="UniProtKB-SubCell"/>
</dbReference>
<dbReference type="GO" id="GO:0006420">
    <property type="term" value="P:arginyl-tRNA aminoacylation"/>
    <property type="evidence" value="ECO:0007669"/>
    <property type="project" value="UniProtKB-UniRule"/>
</dbReference>
<dbReference type="Pfam" id="PF03485">
    <property type="entry name" value="Arg_tRNA_synt_N"/>
    <property type="match status" value="1"/>
</dbReference>
<accession>A0A937LGP2</accession>
<evidence type="ECO:0000256" key="5">
    <source>
        <dbReference type="ARBA" id="ARBA00022598"/>
    </source>
</evidence>
<dbReference type="GO" id="GO:0005524">
    <property type="term" value="F:ATP binding"/>
    <property type="evidence" value="ECO:0007669"/>
    <property type="project" value="UniProtKB-UniRule"/>
</dbReference>
<keyword evidence="8 11" id="KW-0648">Protein biosynthesis</keyword>
<dbReference type="PRINTS" id="PR01038">
    <property type="entry name" value="TRNASYNTHARG"/>
</dbReference>
<dbReference type="Proteomes" id="UP000711391">
    <property type="component" value="Unassembled WGS sequence"/>
</dbReference>
<dbReference type="HAMAP" id="MF_00123">
    <property type="entry name" value="Arg_tRNA_synth"/>
    <property type="match status" value="1"/>
</dbReference>
<evidence type="ECO:0000313" key="16">
    <source>
        <dbReference type="Proteomes" id="UP000711391"/>
    </source>
</evidence>
<evidence type="ECO:0000256" key="11">
    <source>
        <dbReference type="HAMAP-Rule" id="MF_00123"/>
    </source>
</evidence>
<dbReference type="EMBL" id="JADHQD010000008">
    <property type="protein sequence ID" value="MBL6818185.1"/>
    <property type="molecule type" value="Genomic_DNA"/>
</dbReference>
<keyword evidence="6 11" id="KW-0547">Nucleotide-binding</keyword>
<dbReference type="InterPro" id="IPR001412">
    <property type="entry name" value="aa-tRNA-synth_I_CS"/>
</dbReference>
<keyword evidence="5 11" id="KW-0436">Ligase</keyword>
<dbReference type="PROSITE" id="PS00178">
    <property type="entry name" value="AA_TRNA_LIGASE_I"/>
    <property type="match status" value="1"/>
</dbReference>
<evidence type="ECO:0000256" key="6">
    <source>
        <dbReference type="ARBA" id="ARBA00022741"/>
    </source>
</evidence>
<dbReference type="Gene3D" id="3.40.50.620">
    <property type="entry name" value="HUPs"/>
    <property type="match status" value="1"/>
</dbReference>
<name>A0A937LGP2_9GAMM</name>
<dbReference type="InterPro" id="IPR035684">
    <property type="entry name" value="ArgRS_core"/>
</dbReference>
<dbReference type="InterPro" id="IPR014729">
    <property type="entry name" value="Rossmann-like_a/b/a_fold"/>
</dbReference>
<feature type="domain" description="Arginyl tRNA synthetase N-terminal" evidence="14">
    <location>
        <begin position="3"/>
        <end position="92"/>
    </location>
</feature>
<dbReference type="InterPro" id="IPR036695">
    <property type="entry name" value="Arg-tRNA-synth_N_sf"/>
</dbReference>
<evidence type="ECO:0000256" key="10">
    <source>
        <dbReference type="ARBA" id="ARBA00049339"/>
    </source>
</evidence>
<evidence type="ECO:0000256" key="7">
    <source>
        <dbReference type="ARBA" id="ARBA00022840"/>
    </source>
</evidence>
<dbReference type="CDD" id="cd00671">
    <property type="entry name" value="ArgRS_core"/>
    <property type="match status" value="1"/>
</dbReference>
<dbReference type="InterPro" id="IPR008909">
    <property type="entry name" value="DALR_anticod-bd"/>
</dbReference>
<comment type="similarity">
    <text evidence="2 11 12">Belongs to the class-I aminoacyl-tRNA synthetase family.</text>
</comment>
<dbReference type="AlphaFoldDB" id="A0A937LGP2"/>
<comment type="catalytic activity">
    <reaction evidence="10 11">
        <text>tRNA(Arg) + L-arginine + ATP = L-arginyl-tRNA(Arg) + AMP + diphosphate</text>
        <dbReference type="Rhea" id="RHEA:20301"/>
        <dbReference type="Rhea" id="RHEA-COMP:9658"/>
        <dbReference type="Rhea" id="RHEA-COMP:9673"/>
        <dbReference type="ChEBI" id="CHEBI:30616"/>
        <dbReference type="ChEBI" id="CHEBI:32682"/>
        <dbReference type="ChEBI" id="CHEBI:33019"/>
        <dbReference type="ChEBI" id="CHEBI:78442"/>
        <dbReference type="ChEBI" id="CHEBI:78513"/>
        <dbReference type="ChEBI" id="CHEBI:456215"/>
        <dbReference type="EC" id="6.1.1.19"/>
    </reaction>
</comment>
<dbReference type="SMART" id="SM00836">
    <property type="entry name" value="DALR_1"/>
    <property type="match status" value="1"/>
</dbReference>
<evidence type="ECO:0000256" key="8">
    <source>
        <dbReference type="ARBA" id="ARBA00022917"/>
    </source>
</evidence>
<dbReference type="Gene3D" id="1.10.730.10">
    <property type="entry name" value="Isoleucyl-tRNA Synthetase, Domain 1"/>
    <property type="match status" value="1"/>
</dbReference>
<dbReference type="InterPro" id="IPR009080">
    <property type="entry name" value="tRNAsynth_Ia_anticodon-bd"/>
</dbReference>
<evidence type="ECO:0000256" key="3">
    <source>
        <dbReference type="ARBA" id="ARBA00011245"/>
    </source>
</evidence>
<dbReference type="NCBIfam" id="TIGR00456">
    <property type="entry name" value="argS"/>
    <property type="match status" value="1"/>
</dbReference>
<keyword evidence="7 11" id="KW-0067">ATP-binding</keyword>
<dbReference type="InterPro" id="IPR001278">
    <property type="entry name" value="Arg-tRNA-ligase"/>
</dbReference>
<evidence type="ECO:0000259" key="14">
    <source>
        <dbReference type="SMART" id="SM01016"/>
    </source>
</evidence>
<dbReference type="GO" id="GO:0004814">
    <property type="term" value="F:arginine-tRNA ligase activity"/>
    <property type="evidence" value="ECO:0007669"/>
    <property type="project" value="UniProtKB-UniRule"/>
</dbReference>
<dbReference type="PANTHER" id="PTHR11956">
    <property type="entry name" value="ARGINYL-TRNA SYNTHETASE"/>
    <property type="match status" value="1"/>
</dbReference>
<protein>
    <recommendedName>
        <fullName evidence="11">Arginine--tRNA ligase</fullName>
        <ecNumber evidence="11">6.1.1.19</ecNumber>
    </recommendedName>
    <alternativeName>
        <fullName evidence="11">Arginyl-tRNA synthetase</fullName>
        <shortName evidence="11">ArgRS</shortName>
    </alternativeName>
</protein>
<evidence type="ECO:0000256" key="4">
    <source>
        <dbReference type="ARBA" id="ARBA00022490"/>
    </source>
</evidence>
<comment type="subunit">
    <text evidence="3 11">Monomer.</text>
</comment>
<dbReference type="FunFam" id="3.40.50.620:FF:000062">
    <property type="entry name" value="Arginine--tRNA ligase"/>
    <property type="match status" value="1"/>
</dbReference>
<evidence type="ECO:0000256" key="2">
    <source>
        <dbReference type="ARBA" id="ARBA00005594"/>
    </source>
</evidence>
<reference evidence="15" key="1">
    <citation type="submission" date="2020-10" db="EMBL/GenBank/DDBJ databases">
        <title>Microbiome of the Black Sea water column analyzed by genome centric metagenomics.</title>
        <authorList>
            <person name="Cabello-Yeves P.J."/>
            <person name="Callieri C."/>
            <person name="Picazo A."/>
            <person name="Mehrshad M."/>
            <person name="Haro-Moreno J.M."/>
            <person name="Roda-Garcia J."/>
            <person name="Dzembekova N."/>
            <person name="Slabakova V."/>
            <person name="Slabakova N."/>
            <person name="Moncheva S."/>
            <person name="Rodriguez-Valera F."/>
        </authorList>
    </citation>
    <scope>NUCLEOTIDE SEQUENCE</scope>
    <source>
        <strain evidence="15">BS307-5m-G50</strain>
    </source>
</reference>
<dbReference type="SUPFAM" id="SSF47323">
    <property type="entry name" value="Anticodon-binding domain of a subclass of class I aminoacyl-tRNA synthetases"/>
    <property type="match status" value="1"/>
</dbReference>
<feature type="short sequence motif" description="'HIGH' region" evidence="11">
    <location>
        <begin position="129"/>
        <end position="139"/>
    </location>
</feature>
<dbReference type="SMART" id="SM01016">
    <property type="entry name" value="Arg_tRNA_synt_N"/>
    <property type="match status" value="1"/>
</dbReference>
<dbReference type="EC" id="6.1.1.19" evidence="11"/>
<proteinExistence type="inferred from homology"/>
<dbReference type="Pfam" id="PF00750">
    <property type="entry name" value="tRNA-synt_1d"/>
    <property type="match status" value="1"/>
</dbReference>
<comment type="caution">
    <text evidence="15">The sequence shown here is derived from an EMBL/GenBank/DDBJ whole genome shotgun (WGS) entry which is preliminary data.</text>
</comment>
<keyword evidence="4 11" id="KW-0963">Cytoplasm</keyword>
<evidence type="ECO:0000256" key="9">
    <source>
        <dbReference type="ARBA" id="ARBA00023146"/>
    </source>
</evidence>
<dbReference type="Pfam" id="PF05746">
    <property type="entry name" value="DALR_1"/>
    <property type="match status" value="1"/>
</dbReference>
<sequence length="581" mass="65242">MIKNINDEIDKFLLSLPNAENIDIAKIKDKYSSVITDSLDKGHITTNACMIAASEFKTNPKELAQQLVDALEATGKFLSVESAGPGFVNITLHRSDFVSTLDKINKKNTDFGTSTIGNNQSIQIEFVSANPTGPLHVGHGRGAAYGDAIARILTSSGYKVQKEYYINDAGRQIDILTCSVFARIYENELSQFFPKNAYKGKYIIDIANSFKAKTNSKITPELTSLIYDLPEDEEKEIDELALRIKEIHSDLWKDIKSFALKEVLESIQSDLEKFNVSFDNWYSESSLGDLTDSKSKISLSIEHLKDKELAYLKDGAVWLNTEGSGDDKNRVLIRDDGRATYFASDVAYHKDKIDRGFDKLINVWGADHHGYIKRIEASIEGLGFSKNKLIVQLVQFASLFKDGSKVKMSTRSGDFYSLADLIEDIGTDAARFYYLSKQADQHLDFDLNLAQADSKENMFYYIQYAHARICSLLTKYMEKNPSMPKSALAIADGKYTNCDKLIHEMSKYPGVISRASSSLQPHLIIFYLKDFAHSFHSFYNDNQVLTESKENIDSIIFSLNSAKIILSNGLTLLGIKPIEKM</sequence>
<evidence type="ECO:0000259" key="13">
    <source>
        <dbReference type="SMART" id="SM00836"/>
    </source>
</evidence>
<dbReference type="Gene3D" id="3.30.1360.70">
    <property type="entry name" value="Arginyl tRNA synthetase N-terminal domain"/>
    <property type="match status" value="1"/>
</dbReference>
<evidence type="ECO:0000313" key="15">
    <source>
        <dbReference type="EMBL" id="MBL6818185.1"/>
    </source>
</evidence>
<keyword evidence="9 11" id="KW-0030">Aminoacyl-tRNA synthetase</keyword>
<evidence type="ECO:0000256" key="1">
    <source>
        <dbReference type="ARBA" id="ARBA00004496"/>
    </source>
</evidence>